<dbReference type="EMBL" id="CP073695">
    <property type="protein sequence ID" value="QUO46742.1"/>
    <property type="molecule type" value="Genomic_DNA"/>
</dbReference>
<protein>
    <recommendedName>
        <fullName evidence="4">DUF4013 domain-containing protein</fullName>
    </recommendedName>
</protein>
<feature type="transmembrane region" description="Helical" evidence="1">
    <location>
        <begin position="209"/>
        <end position="231"/>
    </location>
</feature>
<evidence type="ECO:0008006" key="4">
    <source>
        <dbReference type="Google" id="ProtNLM"/>
    </source>
</evidence>
<evidence type="ECO:0000256" key="1">
    <source>
        <dbReference type="SAM" id="Phobius"/>
    </source>
</evidence>
<keyword evidence="1" id="KW-1133">Transmembrane helix</keyword>
<feature type="transmembrane region" description="Helical" evidence="1">
    <location>
        <begin position="237"/>
        <end position="258"/>
    </location>
</feature>
<sequence length="273" mass="28403">MAEPSTGPSADTPPPEPILQRTFAHIGRLLPLALVPLATALFRARELLATGRTNGLSLRASFPVYRYDLWSFVDAPSGDGVTVSLPFGAVDPLPLLAPLIGAYVVVSGALSAGYFGSIAAEITTGRFDFVAAVRRFGARMILLEALVVLALAALFLPLLLFPPLFVVAILAALVVSYLYFPTVYVLALEDRGIESAARRARALVDEHRPLGFFLAVAVVTALCSVPVSLLAHAGPGGAIAAAVVAAPLGLAFNVATALKVAEMAEMADVETAG</sequence>
<dbReference type="KEGG" id="hss:J7656_08945"/>
<proteinExistence type="predicted"/>
<dbReference type="OrthoDB" id="100715at2157"/>
<evidence type="ECO:0000313" key="2">
    <source>
        <dbReference type="EMBL" id="QUO46742.1"/>
    </source>
</evidence>
<dbReference type="GeneID" id="64827663"/>
<evidence type="ECO:0000313" key="3">
    <source>
        <dbReference type="Proteomes" id="UP000679341"/>
    </source>
</evidence>
<dbReference type="AlphaFoldDB" id="A0A8T8LHT8"/>
<keyword evidence="3" id="KW-1185">Reference proteome</keyword>
<keyword evidence="1" id="KW-0812">Transmembrane</keyword>
<dbReference type="RefSeq" id="WP_211553078.1">
    <property type="nucleotide sequence ID" value="NZ_CP073695.1"/>
</dbReference>
<feature type="transmembrane region" description="Helical" evidence="1">
    <location>
        <begin position="141"/>
        <end position="160"/>
    </location>
</feature>
<keyword evidence="1" id="KW-0472">Membrane</keyword>
<accession>A0A8T8LHT8</accession>
<feature type="transmembrane region" description="Helical" evidence="1">
    <location>
        <begin position="166"/>
        <end position="188"/>
    </location>
</feature>
<name>A0A8T8LHT8_9EURY</name>
<feature type="transmembrane region" description="Helical" evidence="1">
    <location>
        <begin position="95"/>
        <end position="120"/>
    </location>
</feature>
<reference evidence="2 3" key="1">
    <citation type="submission" date="2021-03" db="EMBL/GenBank/DDBJ databases">
        <title>Halorubrum sodomense MBLA0099, Whole genome shotgun sequencing.</title>
        <authorList>
            <person name="Seo M.-J."/>
            <person name="Cho E.-S."/>
            <person name="Hwang C.Y."/>
        </authorList>
    </citation>
    <scope>NUCLEOTIDE SEQUENCE [LARGE SCALE GENOMIC DNA]</scope>
    <source>
        <strain evidence="2 3">MBLA0099</strain>
    </source>
</reference>
<dbReference type="Proteomes" id="UP000679341">
    <property type="component" value="Chromosome"/>
</dbReference>
<gene>
    <name evidence="2" type="ORF">J7656_08945</name>
</gene>
<organism evidence="2 3">
    <name type="scientific">Halorubrum ruber</name>
    <dbReference type="NCBI Taxonomy" id="2982524"/>
    <lineage>
        <taxon>Archaea</taxon>
        <taxon>Methanobacteriati</taxon>
        <taxon>Methanobacteriota</taxon>
        <taxon>Stenosarchaea group</taxon>
        <taxon>Halobacteria</taxon>
        <taxon>Halobacteriales</taxon>
        <taxon>Haloferacaceae</taxon>
        <taxon>Halorubrum</taxon>
    </lineage>
</organism>